<dbReference type="GO" id="GO:0006351">
    <property type="term" value="P:DNA-templated transcription"/>
    <property type="evidence" value="ECO:0007669"/>
    <property type="project" value="UniProtKB-UniRule"/>
</dbReference>
<evidence type="ECO:0000256" key="4">
    <source>
        <dbReference type="ARBA" id="ARBA00022695"/>
    </source>
</evidence>
<dbReference type="InterPro" id="IPR023464">
    <property type="entry name" value="Rpo12"/>
</dbReference>
<comment type="subcellular location">
    <subcellularLocation>
        <location evidence="8">Cytoplasm</location>
    </subcellularLocation>
</comment>
<dbReference type="KEGG" id="mae:Maeo_0178"/>
<dbReference type="EMBL" id="CP000743">
    <property type="protein sequence ID" value="ABR55770.1"/>
    <property type="molecule type" value="Genomic_DNA"/>
</dbReference>
<gene>
    <name evidence="8" type="primary">rpo12</name>
    <name evidence="8" type="synonym">rpoP</name>
    <name evidence="9" type="ordered locus">Maeo_0178</name>
</gene>
<reference evidence="9" key="1">
    <citation type="submission" date="2007-06" db="EMBL/GenBank/DDBJ databases">
        <title>Complete sequence of Methanococcus aeolicus Nankai-3.</title>
        <authorList>
            <consortium name="US DOE Joint Genome Institute"/>
            <person name="Copeland A."/>
            <person name="Lucas S."/>
            <person name="Lapidus A."/>
            <person name="Barry K."/>
            <person name="Glavina del Rio T."/>
            <person name="Dalin E."/>
            <person name="Tice H."/>
            <person name="Pitluck S."/>
            <person name="Chain P."/>
            <person name="Malfatti S."/>
            <person name="Shin M."/>
            <person name="Vergez L."/>
            <person name="Schmutz J."/>
            <person name="Larimer F."/>
            <person name="Land M."/>
            <person name="Hauser L."/>
            <person name="Kyrpides N."/>
            <person name="Lykidis A."/>
            <person name="Sieprawska-Lupa M."/>
            <person name="Whitman W.B."/>
            <person name="Richardson P."/>
        </authorList>
    </citation>
    <scope>NUCLEOTIDE SEQUENCE [LARGE SCALE GENOMIC DNA]</scope>
    <source>
        <strain evidence="9">Nankai-3</strain>
    </source>
</reference>
<evidence type="ECO:0000256" key="7">
    <source>
        <dbReference type="ARBA" id="ARBA00023163"/>
    </source>
</evidence>
<comment type="cofactor">
    <cofactor evidence="8">
        <name>Zn(2+)</name>
        <dbReference type="ChEBI" id="CHEBI:29105"/>
    </cofactor>
    <text evidence="8">Binds 1 zinc ion.</text>
</comment>
<proteinExistence type="inferred from homology"/>
<dbReference type="STRING" id="419665.Maeo_0178"/>
<evidence type="ECO:0000256" key="5">
    <source>
        <dbReference type="ARBA" id="ARBA00022723"/>
    </source>
</evidence>
<dbReference type="Proteomes" id="UP000001106">
    <property type="component" value="Chromosome"/>
</dbReference>
<keyword evidence="3 8" id="KW-0808">Transferase</keyword>
<dbReference type="SMART" id="SM00659">
    <property type="entry name" value="RPOLCX"/>
    <property type="match status" value="1"/>
</dbReference>
<feature type="binding site" evidence="8">
    <location>
        <position position="27"/>
    </location>
    <ligand>
        <name>Zn(2+)</name>
        <dbReference type="ChEBI" id="CHEBI:29105"/>
    </ligand>
</feature>
<evidence type="ECO:0000256" key="8">
    <source>
        <dbReference type="HAMAP-Rule" id="MF_00615"/>
    </source>
</evidence>
<keyword evidence="10" id="KW-1185">Reference proteome</keyword>
<feature type="binding site" evidence="8">
    <location>
        <position position="24"/>
    </location>
    <ligand>
        <name>Zn(2+)</name>
        <dbReference type="ChEBI" id="CHEBI:29105"/>
    </ligand>
</feature>
<feature type="binding site" evidence="8">
    <location>
        <position position="9"/>
    </location>
    <ligand>
        <name>Zn(2+)</name>
        <dbReference type="ChEBI" id="CHEBI:29105"/>
    </ligand>
</feature>
<dbReference type="AlphaFoldDB" id="A6UTE8"/>
<comment type="function">
    <text evidence="8">DNA-dependent RNA polymerase (RNAP) catalyzes the transcription of DNA into RNA using the four ribonucleoside triphosphates as substrates.</text>
</comment>
<dbReference type="GeneID" id="5327582"/>
<evidence type="ECO:0000256" key="1">
    <source>
        <dbReference type="ARBA" id="ARBA00022478"/>
    </source>
</evidence>
<dbReference type="RefSeq" id="WP_011972902.1">
    <property type="nucleotide sequence ID" value="NC_009635.1"/>
</dbReference>
<evidence type="ECO:0000256" key="6">
    <source>
        <dbReference type="ARBA" id="ARBA00022833"/>
    </source>
</evidence>
<accession>A6UTE8</accession>
<keyword evidence="7 8" id="KW-0804">Transcription</keyword>
<comment type="catalytic activity">
    <reaction evidence="8">
        <text>RNA(n) + a ribonucleoside 5'-triphosphate = RNA(n+1) + diphosphate</text>
        <dbReference type="Rhea" id="RHEA:21248"/>
        <dbReference type="Rhea" id="RHEA-COMP:14527"/>
        <dbReference type="Rhea" id="RHEA-COMP:17342"/>
        <dbReference type="ChEBI" id="CHEBI:33019"/>
        <dbReference type="ChEBI" id="CHEBI:61557"/>
        <dbReference type="ChEBI" id="CHEBI:140395"/>
        <dbReference type="EC" id="2.7.7.6"/>
    </reaction>
</comment>
<evidence type="ECO:0000313" key="10">
    <source>
        <dbReference type="Proteomes" id="UP000001106"/>
    </source>
</evidence>
<dbReference type="SUPFAM" id="SSF63393">
    <property type="entry name" value="RNA polymerase subunits"/>
    <property type="match status" value="1"/>
</dbReference>
<dbReference type="HOGENOM" id="CLU_179456_2_1_2"/>
<dbReference type="NCBIfam" id="NF001608">
    <property type="entry name" value="PRK00398.1-6"/>
    <property type="match status" value="1"/>
</dbReference>
<dbReference type="GO" id="GO:0003899">
    <property type="term" value="F:DNA-directed RNA polymerase activity"/>
    <property type="evidence" value="ECO:0007669"/>
    <property type="project" value="UniProtKB-UniRule"/>
</dbReference>
<dbReference type="HAMAP" id="MF_00615">
    <property type="entry name" value="RNApol_arch_Rpo12"/>
    <property type="match status" value="1"/>
</dbReference>
<evidence type="ECO:0000313" key="9">
    <source>
        <dbReference type="EMBL" id="ABR55770.1"/>
    </source>
</evidence>
<dbReference type="GO" id="GO:0003677">
    <property type="term" value="F:DNA binding"/>
    <property type="evidence" value="ECO:0007669"/>
    <property type="project" value="InterPro"/>
</dbReference>
<protein>
    <recommendedName>
        <fullName evidence="8">DNA-directed RNA polymerase subunit Rpo12</fullName>
        <ecNumber evidence="8">2.7.7.6</ecNumber>
    </recommendedName>
    <alternativeName>
        <fullName evidence="8">DNA-directed RNA polymerase subunit P</fullName>
    </alternativeName>
</protein>
<dbReference type="GO" id="GO:0000428">
    <property type="term" value="C:DNA-directed RNA polymerase complex"/>
    <property type="evidence" value="ECO:0007669"/>
    <property type="project" value="UniProtKB-KW"/>
</dbReference>
<dbReference type="EC" id="2.7.7.6" evidence="8"/>
<name>A6UTE8_META3</name>
<evidence type="ECO:0000256" key="2">
    <source>
        <dbReference type="ARBA" id="ARBA00022490"/>
    </source>
</evidence>
<keyword evidence="1 8" id="KW-0240">DNA-directed RNA polymerase</keyword>
<keyword evidence="5 8" id="KW-0479">Metal-binding</keyword>
<keyword evidence="4 8" id="KW-0548">Nucleotidyltransferase</keyword>
<dbReference type="InterPro" id="IPR029040">
    <property type="entry name" value="RPABC4/Spt4"/>
</dbReference>
<dbReference type="eggNOG" id="arCOG04341">
    <property type="taxonomic scope" value="Archaea"/>
</dbReference>
<sequence length="46" mass="5346">MVEYKCSNCGRIITQDELGMKAKCPYCSNKLLIKLRTRIIKEVKAR</sequence>
<dbReference type="GO" id="GO:0005737">
    <property type="term" value="C:cytoplasm"/>
    <property type="evidence" value="ECO:0007669"/>
    <property type="project" value="UniProtKB-SubCell"/>
</dbReference>
<keyword evidence="2 8" id="KW-0963">Cytoplasm</keyword>
<dbReference type="GO" id="GO:0008270">
    <property type="term" value="F:zinc ion binding"/>
    <property type="evidence" value="ECO:0007669"/>
    <property type="project" value="UniProtKB-UniRule"/>
</dbReference>
<comment type="similarity">
    <text evidence="8">Belongs to the archaeal Rpo12/eukaryotic RPC10 RNA polymerase subunit family.</text>
</comment>
<keyword evidence="6 8" id="KW-0862">Zinc</keyword>
<dbReference type="InterPro" id="IPR006591">
    <property type="entry name" value="RNAP_P/RPABC4"/>
</dbReference>
<dbReference type="OrthoDB" id="129238at2157"/>
<evidence type="ECO:0000256" key="3">
    <source>
        <dbReference type="ARBA" id="ARBA00022679"/>
    </source>
</evidence>
<dbReference type="Gene3D" id="2.20.28.30">
    <property type="entry name" value="RNA polymerase ii, chain L"/>
    <property type="match status" value="1"/>
</dbReference>
<comment type="subunit">
    <text evidence="8">Part of the RNA polymerase complex.</text>
</comment>
<organism evidence="9 10">
    <name type="scientific">Methanococcus aeolicus (strain ATCC BAA-1280 / DSM 17508 / OCM 812 / Nankai-3)</name>
    <dbReference type="NCBI Taxonomy" id="419665"/>
    <lineage>
        <taxon>Archaea</taxon>
        <taxon>Methanobacteriati</taxon>
        <taxon>Methanobacteriota</taxon>
        <taxon>Methanomada group</taxon>
        <taxon>Methanococci</taxon>
        <taxon>Methanococcales</taxon>
        <taxon>Methanococcaceae</taxon>
        <taxon>Methanococcus</taxon>
    </lineage>
</organism>